<sequence>MNVFNTAITELQTLMLIKQENQQTLRALNIQRKKMYQPISMLALIPQVIIDQDPIIHLGGDYFAQLPIINAIEKINMKIKLVNDQIEKLKFQYFPQDYLSPQQYNQIIQEINKCLSNELPGYLINQGIKQINIVEKAGQSTVNKTQKISKFAIQHNLK</sequence>
<organism evidence="1">
    <name type="scientific">Spironucleus salmonicida</name>
    <dbReference type="NCBI Taxonomy" id="348837"/>
    <lineage>
        <taxon>Eukaryota</taxon>
        <taxon>Metamonada</taxon>
        <taxon>Diplomonadida</taxon>
        <taxon>Hexamitidae</taxon>
        <taxon>Hexamitinae</taxon>
        <taxon>Spironucleus</taxon>
    </lineage>
</organism>
<keyword evidence="3" id="KW-1185">Reference proteome</keyword>
<dbReference type="SUPFAM" id="SSF46579">
    <property type="entry name" value="Prefoldin"/>
    <property type="match status" value="1"/>
</dbReference>
<dbReference type="VEuPathDB" id="GiardiaDB:SS50377_21156"/>
<evidence type="ECO:0000313" key="2">
    <source>
        <dbReference type="EMBL" id="KAH0577802.1"/>
    </source>
</evidence>
<dbReference type="AlphaFoldDB" id="V6LHB4"/>
<reference evidence="2" key="2">
    <citation type="submission" date="2020-12" db="EMBL/GenBank/DDBJ databases">
        <title>New Spironucleus salmonicida genome in near-complete chromosomes.</title>
        <authorList>
            <person name="Xu F."/>
            <person name="Kurt Z."/>
            <person name="Jimenez-Gonzalez A."/>
            <person name="Astvaldsson A."/>
            <person name="Andersson J.O."/>
            <person name="Svard S.G."/>
        </authorList>
    </citation>
    <scope>NUCLEOTIDE SEQUENCE</scope>
    <source>
        <strain evidence="2">ATCC 50377</strain>
    </source>
</reference>
<evidence type="ECO:0000313" key="1">
    <source>
        <dbReference type="EMBL" id="EST43937.1"/>
    </source>
</evidence>
<reference evidence="1 2" key="1">
    <citation type="journal article" date="2014" name="PLoS Genet.">
        <title>The Genome of Spironucleus salmonicida Highlights a Fish Pathogen Adapted to Fluctuating Environments.</title>
        <authorList>
            <person name="Xu F."/>
            <person name="Jerlstrom-Hultqvist J."/>
            <person name="Einarsson E."/>
            <person name="Astvaldsson A."/>
            <person name="Svard S.G."/>
            <person name="Andersson J.O."/>
        </authorList>
    </citation>
    <scope>NUCLEOTIDE SEQUENCE</scope>
    <source>
        <strain evidence="2">ATCC 50377</strain>
    </source>
</reference>
<name>V6LHB4_9EUKA</name>
<dbReference type="EMBL" id="KI546130">
    <property type="protein sequence ID" value="EST43937.1"/>
    <property type="molecule type" value="Genomic_DNA"/>
</dbReference>
<dbReference type="Proteomes" id="UP000018208">
    <property type="component" value="Unassembled WGS sequence"/>
</dbReference>
<dbReference type="EMBL" id="AUWU02000001">
    <property type="protein sequence ID" value="KAH0577802.1"/>
    <property type="molecule type" value="Genomic_DNA"/>
</dbReference>
<evidence type="ECO:0000313" key="3">
    <source>
        <dbReference type="Proteomes" id="UP000018208"/>
    </source>
</evidence>
<proteinExistence type="predicted"/>
<gene>
    <name evidence="1" type="ORF">SS50377_16239</name>
    <name evidence="2" type="ORF">SS50377_21156</name>
</gene>
<accession>V6LHB4</accession>
<protein>
    <submittedName>
        <fullName evidence="1">Prefoldin subunit-containing protein</fullName>
    </submittedName>
</protein>